<dbReference type="Pfam" id="PF05402">
    <property type="entry name" value="PqqD"/>
    <property type="match status" value="1"/>
</dbReference>
<dbReference type="RefSeq" id="WP_209971158.1">
    <property type="nucleotide sequence ID" value="NZ_JAGGLB010000004.1"/>
</dbReference>
<dbReference type="Proteomes" id="UP001519287">
    <property type="component" value="Unassembled WGS sequence"/>
</dbReference>
<dbReference type="EMBL" id="JAGGLB010000004">
    <property type="protein sequence ID" value="MBP1990383.1"/>
    <property type="molecule type" value="Genomic_DNA"/>
</dbReference>
<evidence type="ECO:0000313" key="2">
    <source>
        <dbReference type="Proteomes" id="UP001519287"/>
    </source>
</evidence>
<protein>
    <recommendedName>
        <fullName evidence="3">Metallophosphoesterase</fullName>
    </recommendedName>
</protein>
<comment type="caution">
    <text evidence="1">The sequence shown here is derived from an EMBL/GenBank/DDBJ whole genome shotgun (WGS) entry which is preliminary data.</text>
</comment>
<evidence type="ECO:0000313" key="1">
    <source>
        <dbReference type="EMBL" id="MBP1990383.1"/>
    </source>
</evidence>
<accession>A0ABS4IS51</accession>
<proteinExistence type="predicted"/>
<organism evidence="1 2">
    <name type="scientific">Paenibacillus eucommiae</name>
    <dbReference type="NCBI Taxonomy" id="1355755"/>
    <lineage>
        <taxon>Bacteria</taxon>
        <taxon>Bacillati</taxon>
        <taxon>Bacillota</taxon>
        <taxon>Bacilli</taxon>
        <taxon>Bacillales</taxon>
        <taxon>Paenibacillaceae</taxon>
        <taxon>Paenibacillus</taxon>
    </lineage>
</organism>
<name>A0ABS4IS51_9BACL</name>
<dbReference type="InterPro" id="IPR008792">
    <property type="entry name" value="PQQD"/>
</dbReference>
<dbReference type="NCBIfam" id="NF033536">
    <property type="entry name" value="lasso_PqqD_Bac"/>
    <property type="match status" value="1"/>
</dbReference>
<dbReference type="InterPro" id="IPR041881">
    <property type="entry name" value="PqqD_sf"/>
</dbReference>
<evidence type="ECO:0008006" key="3">
    <source>
        <dbReference type="Google" id="ProtNLM"/>
    </source>
</evidence>
<keyword evidence="2" id="KW-1185">Reference proteome</keyword>
<gene>
    <name evidence="1" type="ORF">J2Z66_001981</name>
</gene>
<dbReference type="Gene3D" id="1.10.10.1150">
    <property type="entry name" value="Coenzyme PQQ synthesis protein D (PqqD)"/>
    <property type="match status" value="1"/>
</dbReference>
<reference evidence="1 2" key="1">
    <citation type="submission" date="2021-03" db="EMBL/GenBank/DDBJ databases">
        <title>Genomic Encyclopedia of Type Strains, Phase IV (KMG-IV): sequencing the most valuable type-strain genomes for metagenomic binning, comparative biology and taxonomic classification.</title>
        <authorList>
            <person name="Goeker M."/>
        </authorList>
    </citation>
    <scope>NUCLEOTIDE SEQUENCE [LARGE SCALE GENOMIC DNA]</scope>
    <source>
        <strain evidence="1 2">DSM 26048</strain>
    </source>
</reference>
<sequence>MIKNKISLHDCFVQGKGNIVSNMGGEKVMLSIDNGKYYNLGEVGGRIWDMIALPVSASQIVTALMSEYHVGQEECEQQVLSFLELLMKEGLIQSE</sequence>